<dbReference type="AlphaFoldDB" id="A0A8H3HD14"/>
<sequence length="340" mass="38581">MPSSFDEKQDIERESADLKKGPTHHVTVTAAGVDDAVRLTLKPGNGQPLDPEAALRLRKKIDWHLLPLMMILYWVQFMDKTTLGSSAILGIRTDTHLDANHNWLGTIFYIAYLVFEYPQNLALQRFPVGKWMAANITCWGIALMMHAACKNFAVVTIWTGVTLAAKWENSRAYVSVLYFIPNVLGSILVNVLPWSNKIGLLFSVWITGVGTTGFVLSLGWMTAVTAGHTKRITVQAIMLSAYCVGNLVGPQMWQEQYKPRNRVPWIVITISYFLCPITLLAIRFRLSRENKKRDAEPKVEEDEDAYIEETLEDGTKVERKVDKAFLDLTDIQNRDFRYVL</sequence>
<evidence type="ECO:0000256" key="1">
    <source>
        <dbReference type="ARBA" id="ARBA00004141"/>
    </source>
</evidence>
<accession>A0A8H3HD14</accession>
<dbReference type="EMBL" id="CAJMWZ010005199">
    <property type="protein sequence ID" value="CAE6502202.1"/>
    <property type="molecule type" value="Genomic_DNA"/>
</dbReference>
<proteinExistence type="predicted"/>
<comment type="subcellular location">
    <subcellularLocation>
        <location evidence="1">Membrane</location>
        <topology evidence="1">Multi-pass membrane protein</topology>
    </subcellularLocation>
</comment>
<dbReference type="PANTHER" id="PTHR43791">
    <property type="entry name" value="PERMEASE-RELATED"/>
    <property type="match status" value="1"/>
</dbReference>
<name>A0A8H3HD14_9AGAM</name>
<evidence type="ECO:0000256" key="6">
    <source>
        <dbReference type="SAM" id="MobiDB-lite"/>
    </source>
</evidence>
<evidence type="ECO:0000256" key="3">
    <source>
        <dbReference type="ARBA" id="ARBA00022692"/>
    </source>
</evidence>
<feature type="transmembrane region" description="Helical" evidence="7">
    <location>
        <begin position="265"/>
        <end position="284"/>
    </location>
</feature>
<evidence type="ECO:0000256" key="5">
    <source>
        <dbReference type="ARBA" id="ARBA00023136"/>
    </source>
</evidence>
<feature type="transmembrane region" description="Helical" evidence="7">
    <location>
        <begin position="232"/>
        <end position="253"/>
    </location>
</feature>
<dbReference type="SUPFAM" id="SSF103473">
    <property type="entry name" value="MFS general substrate transporter"/>
    <property type="match status" value="2"/>
</dbReference>
<dbReference type="GO" id="GO:0022857">
    <property type="term" value="F:transmembrane transporter activity"/>
    <property type="evidence" value="ECO:0007669"/>
    <property type="project" value="TreeGrafter"/>
</dbReference>
<keyword evidence="2" id="KW-0813">Transport</keyword>
<keyword evidence="3 7" id="KW-0812">Transmembrane</keyword>
<feature type="region of interest" description="Disordered" evidence="6">
    <location>
        <begin position="1"/>
        <end position="22"/>
    </location>
</feature>
<evidence type="ECO:0000256" key="4">
    <source>
        <dbReference type="ARBA" id="ARBA00022989"/>
    </source>
</evidence>
<keyword evidence="5 7" id="KW-0472">Membrane</keyword>
<evidence type="ECO:0000256" key="2">
    <source>
        <dbReference type="ARBA" id="ARBA00022448"/>
    </source>
</evidence>
<dbReference type="Gene3D" id="1.20.1250.20">
    <property type="entry name" value="MFS general substrate transporter like domains"/>
    <property type="match status" value="1"/>
</dbReference>
<comment type="caution">
    <text evidence="8">The sequence shown here is derived from an EMBL/GenBank/DDBJ whole genome shotgun (WGS) entry which is preliminary data.</text>
</comment>
<feature type="transmembrane region" description="Helical" evidence="7">
    <location>
        <begin position="198"/>
        <end position="220"/>
    </location>
</feature>
<reference evidence="8" key="1">
    <citation type="submission" date="2021-01" db="EMBL/GenBank/DDBJ databases">
        <authorList>
            <person name="Kaushik A."/>
        </authorList>
    </citation>
    <scope>NUCLEOTIDE SEQUENCE</scope>
    <source>
        <strain evidence="8">Type strain: AG8-Rh-89/</strain>
    </source>
</reference>
<keyword evidence="4 7" id="KW-1133">Transmembrane helix</keyword>
<dbReference type="GO" id="GO:0016020">
    <property type="term" value="C:membrane"/>
    <property type="evidence" value="ECO:0007669"/>
    <property type="project" value="UniProtKB-SubCell"/>
</dbReference>
<dbReference type="Proteomes" id="UP000663850">
    <property type="component" value="Unassembled WGS sequence"/>
</dbReference>
<feature type="transmembrane region" description="Helical" evidence="7">
    <location>
        <begin position="172"/>
        <end position="192"/>
    </location>
</feature>
<dbReference type="InterPro" id="IPR036259">
    <property type="entry name" value="MFS_trans_sf"/>
</dbReference>
<protein>
    <submittedName>
        <fullName evidence="8">Uncharacterized protein</fullName>
    </submittedName>
</protein>
<feature type="transmembrane region" description="Helical" evidence="7">
    <location>
        <begin position="139"/>
        <end position="165"/>
    </location>
</feature>
<evidence type="ECO:0000256" key="7">
    <source>
        <dbReference type="SAM" id="Phobius"/>
    </source>
</evidence>
<evidence type="ECO:0000313" key="8">
    <source>
        <dbReference type="EMBL" id="CAE6502202.1"/>
    </source>
</evidence>
<evidence type="ECO:0000313" key="9">
    <source>
        <dbReference type="Proteomes" id="UP000663850"/>
    </source>
</evidence>
<feature type="compositionally biased region" description="Basic and acidic residues" evidence="6">
    <location>
        <begin position="1"/>
        <end position="20"/>
    </location>
</feature>
<organism evidence="8 9">
    <name type="scientific">Rhizoctonia solani</name>
    <dbReference type="NCBI Taxonomy" id="456999"/>
    <lineage>
        <taxon>Eukaryota</taxon>
        <taxon>Fungi</taxon>
        <taxon>Dikarya</taxon>
        <taxon>Basidiomycota</taxon>
        <taxon>Agaricomycotina</taxon>
        <taxon>Agaricomycetes</taxon>
        <taxon>Cantharellales</taxon>
        <taxon>Ceratobasidiaceae</taxon>
        <taxon>Rhizoctonia</taxon>
    </lineage>
</organism>
<gene>
    <name evidence="8" type="ORF">RDB_LOCUS96089</name>
</gene>
<dbReference type="PANTHER" id="PTHR43791:SF63">
    <property type="entry name" value="HIGH AFFINITY CYSTEINE TRANSPORTER"/>
    <property type="match status" value="1"/>
</dbReference>